<evidence type="ECO:0000313" key="4">
    <source>
        <dbReference type="Proteomes" id="UP000561011"/>
    </source>
</evidence>
<dbReference type="EMBL" id="JACBYE010000080">
    <property type="protein sequence ID" value="NYS95487.1"/>
    <property type="molecule type" value="Genomic_DNA"/>
</dbReference>
<reference evidence="3 4" key="1">
    <citation type="submission" date="2020-07" db="EMBL/GenBank/DDBJ databases">
        <title>MOT database genomes.</title>
        <authorList>
            <person name="Joseph S."/>
            <person name="Aduse-Opoku J."/>
            <person name="Hashim A."/>
            <person name="Wade W."/>
            <person name="Curtis M."/>
        </authorList>
    </citation>
    <scope>NUCLEOTIDE SEQUENCE [LARGE SCALE GENOMIC DNA]</scope>
    <source>
        <strain evidence="3 4">DSM 100099</strain>
    </source>
</reference>
<evidence type="ECO:0000313" key="3">
    <source>
        <dbReference type="EMBL" id="NYS95487.1"/>
    </source>
</evidence>
<proteinExistence type="predicted"/>
<gene>
    <name evidence="3" type="ORF">HZZ10_18445</name>
</gene>
<dbReference type="RefSeq" id="WP_179914631.1">
    <property type="nucleotide sequence ID" value="NZ_JACBYE010000080.1"/>
</dbReference>
<protein>
    <submittedName>
        <fullName evidence="3">Ig-like domain repeat protein</fullName>
    </submittedName>
</protein>
<dbReference type="InterPro" id="IPR013783">
    <property type="entry name" value="Ig-like_fold"/>
</dbReference>
<keyword evidence="4" id="KW-1185">Reference proteome</keyword>
<organism evidence="3 4">
    <name type="scientific">Sanguibacter inulinus</name>
    <dbReference type="NCBI Taxonomy" id="60922"/>
    <lineage>
        <taxon>Bacteria</taxon>
        <taxon>Bacillati</taxon>
        <taxon>Actinomycetota</taxon>
        <taxon>Actinomycetes</taxon>
        <taxon>Micrococcales</taxon>
        <taxon>Sanguibacteraceae</taxon>
        <taxon>Sanguibacter</taxon>
    </lineage>
</organism>
<comment type="caution">
    <text evidence="3">The sequence shown here is derived from an EMBL/GenBank/DDBJ whole genome shotgun (WGS) entry which is preliminary data.</text>
</comment>
<name>A0A853EXS7_9MICO</name>
<sequence length="622" mass="63136">MRTRRTPAPHTSRPRATRLRGLVAALLAAPLALGTLAATALPAAAEPWGGQVAYDSPVVVGKDLPILITCPDDEMLPSVGAIWEITGGRHGEAVFARSNDGTKNYSATVVFDAVGDQELMVTCELAEGGSIQFPTYVDVEPAPLVVEDTTTAIRFFPAAVEPRNPISVEAKVVGTAGIAQGGSVQFSLRGQAVGSPVPLQSNGYAVTDIPNPGPGSWAVTATYSGTELYKSSTETKNVWVKTTSIVTAAIPDRVRAPQTTLHAAVVQAPDFPAPTGTITFRYSEGAILGKVQLVNSTAVLQLPDLAPGVYEDVIAIYSGDENYGDGGSAYRDMIVDPPIPTTPVKNASAVTVGVPLAITGTQVPVTVKVEPGMHETSMGATSVATPSGTVAITLGKGGPRQKVTLVDGTASVVFDGVAPGTYEVEASYAGDQYFEVGYGYAPTTVTAPVVTPPVVTPPAAPAPDLSGSTSTLPVGGTITLVARDFLPGETVSFYLHSDPIFLGTAFADANGVATLVVAIPAGAPAGEHHVRATGATSLRTAEIPVTVTAAPVVTAPIVTVPVAVPVVTPVAAAPVAAAVPAVAAPLASTGAELGSTVLLVSVLLGSGALLLAGRRRFASLAG</sequence>
<feature type="domain" description="Bacterial Ig-like" evidence="2">
    <location>
        <begin position="158"/>
        <end position="237"/>
    </location>
</feature>
<dbReference type="Proteomes" id="UP000561011">
    <property type="component" value="Unassembled WGS sequence"/>
</dbReference>
<dbReference type="Gene3D" id="2.60.40.10">
    <property type="entry name" value="Immunoglobulins"/>
    <property type="match status" value="3"/>
</dbReference>
<dbReference type="GO" id="GO:0005975">
    <property type="term" value="P:carbohydrate metabolic process"/>
    <property type="evidence" value="ECO:0007669"/>
    <property type="project" value="UniProtKB-ARBA"/>
</dbReference>
<evidence type="ECO:0000256" key="1">
    <source>
        <dbReference type="SAM" id="SignalP"/>
    </source>
</evidence>
<dbReference type="InterPro" id="IPR032109">
    <property type="entry name" value="Big_3_5"/>
</dbReference>
<feature type="signal peptide" evidence="1">
    <location>
        <begin position="1"/>
        <end position="37"/>
    </location>
</feature>
<feature type="domain" description="Bacterial Ig-like" evidence="2">
    <location>
        <begin position="258"/>
        <end position="326"/>
    </location>
</feature>
<evidence type="ECO:0000259" key="2">
    <source>
        <dbReference type="Pfam" id="PF16640"/>
    </source>
</evidence>
<dbReference type="Pfam" id="PF16640">
    <property type="entry name" value="Big_3_5"/>
    <property type="match status" value="2"/>
</dbReference>
<dbReference type="AlphaFoldDB" id="A0A853EXS7"/>
<accession>A0A853EXS7</accession>
<feature type="chain" id="PRO_5038865039" evidence="1">
    <location>
        <begin position="38"/>
        <end position="622"/>
    </location>
</feature>
<keyword evidence="1" id="KW-0732">Signal</keyword>